<dbReference type="Proteomes" id="UP000325755">
    <property type="component" value="Chromosome"/>
</dbReference>
<reference evidence="2 3" key="1">
    <citation type="submission" date="2019-09" db="EMBL/GenBank/DDBJ databases">
        <title>Ecophysiology of the spiral-shaped methanotroph Methylospira mobilis as revealed by the complete genome sequence.</title>
        <authorList>
            <person name="Oshkin I.Y."/>
            <person name="Dedysh S.N."/>
            <person name="Miroshnikov K."/>
            <person name="Danilova O.V."/>
            <person name="Hakobyan A."/>
            <person name="Liesack W."/>
        </authorList>
    </citation>
    <scope>NUCLEOTIDE SEQUENCE [LARGE SCALE GENOMIC DNA]</scope>
    <source>
        <strain evidence="2 3">Shm1</strain>
    </source>
</reference>
<dbReference type="PANTHER" id="PTHR46637">
    <property type="entry name" value="TIS1421-TRANSPOSASE PROTEIN A"/>
    <property type="match status" value="1"/>
</dbReference>
<proteinExistence type="predicted"/>
<dbReference type="PANTHER" id="PTHR46637:SF1">
    <property type="entry name" value="BLL5188 PROTEIN"/>
    <property type="match status" value="1"/>
</dbReference>
<dbReference type="OrthoDB" id="5563770at2"/>
<dbReference type="InterPro" id="IPR052909">
    <property type="entry name" value="Transposase_6_like"/>
</dbReference>
<evidence type="ECO:0000259" key="1">
    <source>
        <dbReference type="Pfam" id="PF13340"/>
    </source>
</evidence>
<dbReference type="KEGG" id="mmob:F6R98_18460"/>
<gene>
    <name evidence="2" type="ORF">F6R98_18460</name>
</gene>
<dbReference type="Pfam" id="PF13340">
    <property type="entry name" value="DUF4096"/>
    <property type="match status" value="1"/>
</dbReference>
<dbReference type="InterPro" id="IPR025161">
    <property type="entry name" value="IS402-like_dom"/>
</dbReference>
<keyword evidence="3" id="KW-1185">Reference proteome</keyword>
<protein>
    <submittedName>
        <fullName evidence="2">Transposase</fullName>
    </submittedName>
</protein>
<dbReference type="EMBL" id="CP044205">
    <property type="protein sequence ID" value="QFY45190.1"/>
    <property type="molecule type" value="Genomic_DNA"/>
</dbReference>
<evidence type="ECO:0000313" key="2">
    <source>
        <dbReference type="EMBL" id="QFY45190.1"/>
    </source>
</evidence>
<dbReference type="InParanoid" id="A0A5Q0BN71"/>
<accession>A0A5Q0BN71</accession>
<sequence length="138" mass="15800">MSAEDWSVIYPILVKHRHVRSTSGEQCRVFLIAVLQTLRSGSQWRLLTEAHGNWNAVFKRFSRWSRHGVWRSLFAGCIHHPDVQSVFIDSTINRAHPCAGWRGGRQRRGRSLGTIEGRVQHQDSRHHGCFGGIPSNSY</sequence>
<name>A0A5Q0BN71_9GAMM</name>
<feature type="domain" description="Insertion element IS402-like" evidence="1">
    <location>
        <begin position="1"/>
        <end position="74"/>
    </location>
</feature>
<organism evidence="2 3">
    <name type="scientific">Candidatus Methylospira mobilis</name>
    <dbReference type="NCBI Taxonomy" id="1808979"/>
    <lineage>
        <taxon>Bacteria</taxon>
        <taxon>Pseudomonadati</taxon>
        <taxon>Pseudomonadota</taxon>
        <taxon>Gammaproteobacteria</taxon>
        <taxon>Methylococcales</taxon>
        <taxon>Methylococcaceae</taxon>
        <taxon>Candidatus Methylospira</taxon>
    </lineage>
</organism>
<dbReference type="AlphaFoldDB" id="A0A5Q0BN71"/>
<evidence type="ECO:0000313" key="3">
    <source>
        <dbReference type="Proteomes" id="UP000325755"/>
    </source>
</evidence>